<dbReference type="InterPro" id="IPR036259">
    <property type="entry name" value="MFS_trans_sf"/>
</dbReference>
<feature type="transmembrane region" description="Helical" evidence="5">
    <location>
        <begin position="147"/>
        <end position="165"/>
    </location>
</feature>
<feature type="transmembrane region" description="Helical" evidence="5">
    <location>
        <begin position="345"/>
        <end position="365"/>
    </location>
</feature>
<dbReference type="InterPro" id="IPR011701">
    <property type="entry name" value="MFS"/>
</dbReference>
<evidence type="ECO:0000256" key="3">
    <source>
        <dbReference type="ARBA" id="ARBA00022989"/>
    </source>
</evidence>
<evidence type="ECO:0000256" key="4">
    <source>
        <dbReference type="ARBA" id="ARBA00023136"/>
    </source>
</evidence>
<feature type="transmembrane region" description="Helical" evidence="5">
    <location>
        <begin position="225"/>
        <end position="246"/>
    </location>
</feature>
<feature type="transmembrane region" description="Helical" evidence="5">
    <location>
        <begin position="35"/>
        <end position="53"/>
    </location>
</feature>
<dbReference type="EMBL" id="UINC01003823">
    <property type="protein sequence ID" value="SVA09541.1"/>
    <property type="molecule type" value="Genomic_DNA"/>
</dbReference>
<reference evidence="7" key="1">
    <citation type="submission" date="2018-05" db="EMBL/GenBank/DDBJ databases">
        <authorList>
            <person name="Lanie J.A."/>
            <person name="Ng W.-L."/>
            <person name="Kazmierczak K.M."/>
            <person name="Andrzejewski T.M."/>
            <person name="Davidsen T.M."/>
            <person name="Wayne K.J."/>
            <person name="Tettelin H."/>
            <person name="Glass J.I."/>
            <person name="Rusch D."/>
            <person name="Podicherti R."/>
            <person name="Tsui H.-C.T."/>
            <person name="Winkler M.E."/>
        </authorList>
    </citation>
    <scope>NUCLEOTIDE SEQUENCE</scope>
</reference>
<evidence type="ECO:0000259" key="6">
    <source>
        <dbReference type="PROSITE" id="PS50850"/>
    </source>
</evidence>
<name>A0A381T1W4_9ZZZZ</name>
<protein>
    <recommendedName>
        <fullName evidence="6">Major facilitator superfamily (MFS) profile domain-containing protein</fullName>
    </recommendedName>
</protein>
<keyword evidence="2 5" id="KW-0812">Transmembrane</keyword>
<dbReference type="CDD" id="cd17393">
    <property type="entry name" value="MFS_MosC_like"/>
    <property type="match status" value="1"/>
</dbReference>
<dbReference type="PROSITE" id="PS50850">
    <property type="entry name" value="MFS"/>
    <property type="match status" value="1"/>
</dbReference>
<dbReference type="PANTHER" id="PTHR23514:SF13">
    <property type="entry name" value="INNER MEMBRANE PROTEIN YBJJ"/>
    <property type="match status" value="1"/>
</dbReference>
<evidence type="ECO:0000256" key="2">
    <source>
        <dbReference type="ARBA" id="ARBA00022692"/>
    </source>
</evidence>
<feature type="transmembrane region" description="Helical" evidence="5">
    <location>
        <begin position="60"/>
        <end position="78"/>
    </location>
</feature>
<dbReference type="GO" id="GO:0022857">
    <property type="term" value="F:transmembrane transporter activity"/>
    <property type="evidence" value="ECO:0007669"/>
    <property type="project" value="InterPro"/>
</dbReference>
<feature type="transmembrane region" description="Helical" evidence="5">
    <location>
        <begin position="258"/>
        <end position="277"/>
    </location>
</feature>
<feature type="transmembrane region" description="Helical" evidence="5">
    <location>
        <begin position="314"/>
        <end position="333"/>
    </location>
</feature>
<keyword evidence="3 5" id="KW-1133">Transmembrane helix</keyword>
<evidence type="ECO:0000313" key="7">
    <source>
        <dbReference type="EMBL" id="SVA09541.1"/>
    </source>
</evidence>
<sequence length="374" mass="40295">MVFFLLGFYVGNWTIRIPDIKAQVNTSYTGMGLNFMAFAAGAVIMMVISSWVIRRLTTRGAIFYSAWFIAAGFIGIPFAGNLTVLVLLSFGTGLAIGLTEVAMNAQASNLELSHGRSMMSGFHAFFSLGILLGALCTSAAVELGISLTVNFIGVPLVLWPLTWFFSHYLIDDPTDAQSAIQRSIFFRWPAVIFLLVFIAMTSSLLEGAVDSWAALYMQDIVAVSGFKVGLGAIVFNVFMVAGRLLGDRIRDVLGVQRFLLAQILLTLVACYILFGYAELWSSIVGFALAGLGVSNLVPVAYSQAGKSTEIETPVAVAIISIFSYGAFMVAPGLEGMIADRFGLPAIFLPLLALLSVALITTYFFGARWLGVRSS</sequence>
<dbReference type="SUPFAM" id="SSF103473">
    <property type="entry name" value="MFS general substrate transporter"/>
    <property type="match status" value="1"/>
</dbReference>
<dbReference type="Gene3D" id="1.20.1250.20">
    <property type="entry name" value="MFS general substrate transporter like domains"/>
    <property type="match status" value="2"/>
</dbReference>
<dbReference type="InterPro" id="IPR051788">
    <property type="entry name" value="MFS_Transporter"/>
</dbReference>
<feature type="transmembrane region" description="Helical" evidence="5">
    <location>
        <begin position="283"/>
        <end position="302"/>
    </location>
</feature>
<dbReference type="Pfam" id="PF07690">
    <property type="entry name" value="MFS_1"/>
    <property type="match status" value="1"/>
</dbReference>
<dbReference type="PANTHER" id="PTHR23514">
    <property type="entry name" value="BYPASS OF STOP CODON PROTEIN 6"/>
    <property type="match status" value="1"/>
</dbReference>
<feature type="domain" description="Major facilitator superfamily (MFS) profile" evidence="6">
    <location>
        <begin position="1"/>
        <end position="369"/>
    </location>
</feature>
<dbReference type="GO" id="GO:0016020">
    <property type="term" value="C:membrane"/>
    <property type="evidence" value="ECO:0007669"/>
    <property type="project" value="UniProtKB-SubCell"/>
</dbReference>
<feature type="transmembrane region" description="Helical" evidence="5">
    <location>
        <begin position="124"/>
        <end position="141"/>
    </location>
</feature>
<dbReference type="AlphaFoldDB" id="A0A381T1W4"/>
<gene>
    <name evidence="7" type="ORF">METZ01_LOCUS62395</name>
</gene>
<feature type="transmembrane region" description="Helical" evidence="5">
    <location>
        <begin position="185"/>
        <end position="205"/>
    </location>
</feature>
<evidence type="ECO:0000256" key="5">
    <source>
        <dbReference type="SAM" id="Phobius"/>
    </source>
</evidence>
<accession>A0A381T1W4</accession>
<comment type="subcellular location">
    <subcellularLocation>
        <location evidence="1">Membrane</location>
        <topology evidence="1">Multi-pass membrane protein</topology>
    </subcellularLocation>
</comment>
<keyword evidence="4 5" id="KW-0472">Membrane</keyword>
<evidence type="ECO:0000256" key="1">
    <source>
        <dbReference type="ARBA" id="ARBA00004141"/>
    </source>
</evidence>
<feature type="transmembrane region" description="Helical" evidence="5">
    <location>
        <begin position="84"/>
        <end position="103"/>
    </location>
</feature>
<proteinExistence type="predicted"/>
<dbReference type="InterPro" id="IPR020846">
    <property type="entry name" value="MFS_dom"/>
</dbReference>
<organism evidence="7">
    <name type="scientific">marine metagenome</name>
    <dbReference type="NCBI Taxonomy" id="408172"/>
    <lineage>
        <taxon>unclassified sequences</taxon>
        <taxon>metagenomes</taxon>
        <taxon>ecological metagenomes</taxon>
    </lineage>
</organism>